<protein>
    <submittedName>
        <fullName evidence="4">Acetyltransferase</fullName>
    </submittedName>
</protein>
<keyword evidence="1 4" id="KW-0808">Transferase</keyword>
<reference evidence="4 5" key="1">
    <citation type="submission" date="2016-04" db="EMBL/GenBank/DDBJ databases">
        <title>Complete genome sequence of Thermococcus barossii type strain SHCK-94.</title>
        <authorList>
            <person name="Oger P.M."/>
        </authorList>
    </citation>
    <scope>NUCLEOTIDE SEQUENCE [LARGE SCALE GENOMIC DNA]</scope>
    <source>
        <strain evidence="4 5">SHCK-94</strain>
    </source>
</reference>
<keyword evidence="5" id="KW-1185">Reference proteome</keyword>
<evidence type="ECO:0000313" key="5">
    <source>
        <dbReference type="Proteomes" id="UP000250272"/>
    </source>
</evidence>
<evidence type="ECO:0000256" key="2">
    <source>
        <dbReference type="ARBA" id="ARBA00023315"/>
    </source>
</evidence>
<dbReference type="SUPFAM" id="SSF55729">
    <property type="entry name" value="Acyl-CoA N-acyltransferases (Nat)"/>
    <property type="match status" value="1"/>
</dbReference>
<feature type="domain" description="N-acetyltransferase" evidence="3">
    <location>
        <begin position="1"/>
        <end position="151"/>
    </location>
</feature>
<evidence type="ECO:0000259" key="3">
    <source>
        <dbReference type="PROSITE" id="PS51186"/>
    </source>
</evidence>
<dbReference type="GO" id="GO:0016747">
    <property type="term" value="F:acyltransferase activity, transferring groups other than amino-acyl groups"/>
    <property type="evidence" value="ECO:0007669"/>
    <property type="project" value="InterPro"/>
</dbReference>
<name>A0A2Z2MJX5_9EURY</name>
<dbReference type="Gene3D" id="3.40.630.30">
    <property type="match status" value="1"/>
</dbReference>
<dbReference type="PANTHER" id="PTHR43877">
    <property type="entry name" value="AMINOALKYLPHOSPHONATE N-ACETYLTRANSFERASE-RELATED-RELATED"/>
    <property type="match status" value="1"/>
</dbReference>
<dbReference type="OrthoDB" id="43754at2157"/>
<gene>
    <name evidence="4" type="ORF">A3L01_06465</name>
</gene>
<keyword evidence="2" id="KW-0012">Acyltransferase</keyword>
<evidence type="ECO:0000256" key="1">
    <source>
        <dbReference type="ARBA" id="ARBA00022679"/>
    </source>
</evidence>
<dbReference type="Proteomes" id="UP000250272">
    <property type="component" value="Chromosome"/>
</dbReference>
<dbReference type="EMBL" id="CP015101">
    <property type="protein sequence ID" value="ASJ05025.1"/>
    <property type="molecule type" value="Genomic_DNA"/>
</dbReference>
<organism evidence="4 5">
    <name type="scientific">Thermococcus barossii</name>
    <dbReference type="NCBI Taxonomy" id="54077"/>
    <lineage>
        <taxon>Archaea</taxon>
        <taxon>Methanobacteriati</taxon>
        <taxon>Methanobacteriota</taxon>
        <taxon>Thermococci</taxon>
        <taxon>Thermococcales</taxon>
        <taxon>Thermococcaceae</taxon>
        <taxon>Thermococcus</taxon>
    </lineage>
</organism>
<dbReference type="InterPro" id="IPR016181">
    <property type="entry name" value="Acyl_CoA_acyltransferase"/>
</dbReference>
<dbReference type="PROSITE" id="PS51186">
    <property type="entry name" value="GNAT"/>
    <property type="match status" value="1"/>
</dbReference>
<proteinExistence type="predicted"/>
<accession>A0A2Z2MJX5</accession>
<dbReference type="AlphaFoldDB" id="A0A2Z2MJX5"/>
<dbReference type="InterPro" id="IPR000182">
    <property type="entry name" value="GNAT_dom"/>
</dbReference>
<dbReference type="KEGG" id="tbs:A3L01_06465"/>
<evidence type="ECO:0000313" key="4">
    <source>
        <dbReference type="EMBL" id="ASJ05025.1"/>
    </source>
</evidence>
<dbReference type="InterPro" id="IPR050832">
    <property type="entry name" value="Bact_Acetyltransf"/>
</dbReference>
<sequence>MDIHTLTKRDEIRRCLQIARDLPGWFNEAGLRAMERDLGEERTFVAIEGGDVLGFVTVKPLNERALEILWMAVRRELRGKGIGTEMLLFAEEWAKERGFEVLVVKTSGDLSYEPYDATRRFYELRGFVRIALIDPYPGWGEPALVYVKCLKRK</sequence>
<dbReference type="Pfam" id="PF00583">
    <property type="entry name" value="Acetyltransf_1"/>
    <property type="match status" value="1"/>
</dbReference>
<dbReference type="CDD" id="cd04301">
    <property type="entry name" value="NAT_SF"/>
    <property type="match status" value="1"/>
</dbReference>